<accession>A0A9Q3F305</accession>
<comment type="caution">
    <text evidence="2">The sequence shown here is derived from an EMBL/GenBank/DDBJ whole genome shotgun (WGS) entry which is preliminary data.</text>
</comment>
<dbReference type="EMBL" id="AVOT02037975">
    <property type="protein sequence ID" value="MBW0532728.1"/>
    <property type="molecule type" value="Genomic_DNA"/>
</dbReference>
<dbReference type="Proteomes" id="UP000765509">
    <property type="component" value="Unassembled WGS sequence"/>
</dbReference>
<evidence type="ECO:0000256" key="1">
    <source>
        <dbReference type="SAM" id="MobiDB-lite"/>
    </source>
</evidence>
<evidence type="ECO:0000313" key="3">
    <source>
        <dbReference type="Proteomes" id="UP000765509"/>
    </source>
</evidence>
<organism evidence="2 3">
    <name type="scientific">Austropuccinia psidii MF-1</name>
    <dbReference type="NCBI Taxonomy" id="1389203"/>
    <lineage>
        <taxon>Eukaryota</taxon>
        <taxon>Fungi</taxon>
        <taxon>Dikarya</taxon>
        <taxon>Basidiomycota</taxon>
        <taxon>Pucciniomycotina</taxon>
        <taxon>Pucciniomycetes</taxon>
        <taxon>Pucciniales</taxon>
        <taxon>Sphaerophragmiaceae</taxon>
        <taxon>Austropuccinia</taxon>
    </lineage>
</organism>
<feature type="compositionally biased region" description="Basic and acidic residues" evidence="1">
    <location>
        <begin position="1"/>
        <end position="21"/>
    </location>
</feature>
<protein>
    <submittedName>
        <fullName evidence="2">Uncharacterized protein</fullName>
    </submittedName>
</protein>
<proteinExistence type="predicted"/>
<keyword evidence="3" id="KW-1185">Reference proteome</keyword>
<name>A0A9Q3F305_9BASI</name>
<reference evidence="2" key="1">
    <citation type="submission" date="2021-03" db="EMBL/GenBank/DDBJ databases">
        <title>Draft genome sequence of rust myrtle Austropuccinia psidii MF-1, a brazilian biotype.</title>
        <authorList>
            <person name="Quecine M.C."/>
            <person name="Pachon D.M.R."/>
            <person name="Bonatelli M.L."/>
            <person name="Correr F.H."/>
            <person name="Franceschini L.M."/>
            <person name="Leite T.F."/>
            <person name="Margarido G.R.A."/>
            <person name="Almeida C.A."/>
            <person name="Ferrarezi J.A."/>
            <person name="Labate C.A."/>
        </authorList>
    </citation>
    <scope>NUCLEOTIDE SEQUENCE</scope>
    <source>
        <strain evidence="2">MF-1</strain>
    </source>
</reference>
<feature type="compositionally biased region" description="Polar residues" evidence="1">
    <location>
        <begin position="48"/>
        <end position="62"/>
    </location>
</feature>
<evidence type="ECO:0000313" key="2">
    <source>
        <dbReference type="EMBL" id="MBW0532728.1"/>
    </source>
</evidence>
<gene>
    <name evidence="2" type="ORF">O181_072443</name>
</gene>
<dbReference type="AlphaFoldDB" id="A0A9Q3F305"/>
<feature type="region of interest" description="Disordered" evidence="1">
    <location>
        <begin position="1"/>
        <end position="70"/>
    </location>
</feature>
<feature type="compositionally biased region" description="Polar residues" evidence="1">
    <location>
        <begin position="23"/>
        <end position="39"/>
    </location>
</feature>
<sequence>MTSIDGKEEHDAFNSRIEEKQPLNIQKGTKTNPSGQQKQFQHEKEATSSEQGQGKNTSQKPFSQGYRIPNIQQDSMENLFQIARAMMEMQMREEAIFKYQKEFLRFWMKFKPCI</sequence>